<reference evidence="1" key="1">
    <citation type="submission" date="2021-02" db="EMBL/GenBank/DDBJ databases">
        <authorList>
            <person name="Dougan E. K."/>
            <person name="Rhodes N."/>
            <person name="Thang M."/>
            <person name="Chan C."/>
        </authorList>
    </citation>
    <scope>NUCLEOTIDE SEQUENCE</scope>
</reference>
<comment type="caution">
    <text evidence="1">The sequence shown here is derived from an EMBL/GenBank/DDBJ whole genome shotgun (WGS) entry which is preliminary data.</text>
</comment>
<dbReference type="OrthoDB" id="447055at2759"/>
<sequence length="81" mass="8461">EFMAKAKPITVTIGDKTFKAWPQGTPGAAVKHKNSSGLQAAPKLFSTGSCGFMVPVEVGGQSLVLQCGLNLPVIGSKEWSE</sequence>
<accession>A0A813A5L3</accession>
<keyword evidence="2" id="KW-1185">Reference proteome</keyword>
<gene>
    <name evidence="1" type="primary">glcK</name>
    <name evidence="1" type="ORF">SNEC2469_LOCUS26852</name>
</gene>
<dbReference type="EMBL" id="CAJNJA010055499">
    <property type="protein sequence ID" value="CAE7855726.1"/>
    <property type="molecule type" value="Genomic_DNA"/>
</dbReference>
<proteinExistence type="predicted"/>
<evidence type="ECO:0000313" key="2">
    <source>
        <dbReference type="Proteomes" id="UP000601435"/>
    </source>
</evidence>
<evidence type="ECO:0000313" key="1">
    <source>
        <dbReference type="EMBL" id="CAE7855726.1"/>
    </source>
</evidence>
<dbReference type="Proteomes" id="UP000601435">
    <property type="component" value="Unassembled WGS sequence"/>
</dbReference>
<organism evidence="1 2">
    <name type="scientific">Symbiodinium necroappetens</name>
    <dbReference type="NCBI Taxonomy" id="1628268"/>
    <lineage>
        <taxon>Eukaryota</taxon>
        <taxon>Sar</taxon>
        <taxon>Alveolata</taxon>
        <taxon>Dinophyceae</taxon>
        <taxon>Suessiales</taxon>
        <taxon>Symbiodiniaceae</taxon>
        <taxon>Symbiodinium</taxon>
    </lineage>
</organism>
<name>A0A813A5L3_9DINO</name>
<feature type="non-terminal residue" evidence="1">
    <location>
        <position position="1"/>
    </location>
</feature>
<protein>
    <submittedName>
        <fullName evidence="1">GlcK protein</fullName>
    </submittedName>
</protein>
<dbReference type="AlphaFoldDB" id="A0A813A5L3"/>